<keyword evidence="8 12" id="KW-0030">Aminoacyl-tRNA synthetase</keyword>
<evidence type="ECO:0000256" key="4">
    <source>
        <dbReference type="ARBA" id="ARBA00022598"/>
    </source>
</evidence>
<dbReference type="CDD" id="cd00779">
    <property type="entry name" value="ProRS_core_prok"/>
    <property type="match status" value="1"/>
</dbReference>
<dbReference type="NCBIfam" id="TIGR00409">
    <property type="entry name" value="proS_fam_II"/>
    <property type="match status" value="1"/>
</dbReference>
<comment type="similarity">
    <text evidence="11 12">Belongs to the class-II aminoacyl-tRNA synthetase family. ProS type 1 subfamily.</text>
</comment>
<dbReference type="GO" id="GO:0005829">
    <property type="term" value="C:cytosol"/>
    <property type="evidence" value="ECO:0007669"/>
    <property type="project" value="TreeGrafter"/>
</dbReference>
<evidence type="ECO:0000256" key="3">
    <source>
        <dbReference type="ARBA" id="ARBA00022490"/>
    </source>
</evidence>
<dbReference type="SUPFAM" id="SSF55826">
    <property type="entry name" value="YbaK/ProRS associated domain"/>
    <property type="match status" value="1"/>
</dbReference>
<evidence type="ECO:0000256" key="12">
    <source>
        <dbReference type="HAMAP-Rule" id="MF_01569"/>
    </source>
</evidence>
<keyword evidence="5 12" id="KW-0547">Nucleotide-binding</keyword>
<dbReference type="InterPro" id="IPR044140">
    <property type="entry name" value="ProRS_anticodon_short"/>
</dbReference>
<feature type="domain" description="Aminoacyl-transfer RNA synthetases class-II family profile" evidence="13">
    <location>
        <begin position="42"/>
        <end position="464"/>
    </location>
</feature>
<evidence type="ECO:0000256" key="5">
    <source>
        <dbReference type="ARBA" id="ARBA00022741"/>
    </source>
</evidence>
<evidence type="ECO:0000256" key="8">
    <source>
        <dbReference type="ARBA" id="ARBA00023146"/>
    </source>
</evidence>
<dbReference type="SUPFAM" id="SSF55681">
    <property type="entry name" value="Class II aaRS and biotin synthetases"/>
    <property type="match status" value="1"/>
</dbReference>
<keyword evidence="6 12" id="KW-0067">ATP-binding</keyword>
<dbReference type="HAMAP" id="MF_01569">
    <property type="entry name" value="Pro_tRNA_synth_type1"/>
    <property type="match status" value="1"/>
</dbReference>
<reference evidence="14 15" key="1">
    <citation type="journal article" date="2009" name="Stand. Genomic Sci.">
        <title>Complete genome sequence of Cryptobacterium curtum type strain (12-3).</title>
        <authorList>
            <person name="Mavrommatis K."/>
            <person name="Pukall R."/>
            <person name="Rohde C."/>
            <person name="Chen F."/>
            <person name="Sims D."/>
            <person name="Brettin T."/>
            <person name="Kuske C."/>
            <person name="Detter J.C."/>
            <person name="Han C."/>
            <person name="Lapidus A."/>
            <person name="Copeland A."/>
            <person name="Glavina Del Rio T."/>
            <person name="Nolan M."/>
            <person name="Lucas S."/>
            <person name="Tice H."/>
            <person name="Cheng J.F."/>
            <person name="Bruce D."/>
            <person name="Goodwin L."/>
            <person name="Pitluck S."/>
            <person name="Ovchinnikova G."/>
            <person name="Pati A."/>
            <person name="Ivanova N."/>
            <person name="Chen A."/>
            <person name="Palaniappan K."/>
            <person name="Chain P."/>
            <person name="D'haeseleer P."/>
            <person name="Goker M."/>
            <person name="Bristow J."/>
            <person name="Eisen J.A."/>
            <person name="Markowitz V."/>
            <person name="Hugenholtz P."/>
            <person name="Rohde M."/>
            <person name="Klenk H.P."/>
            <person name="Kyrpides N.C."/>
        </authorList>
    </citation>
    <scope>NUCLEOTIDE SEQUENCE [LARGE SCALE GENOMIC DNA]</scope>
    <source>
        <strain evidence="15">ATCC 700683 / DSM 15641 / 12-3</strain>
    </source>
</reference>
<keyword evidence="15" id="KW-1185">Reference proteome</keyword>
<evidence type="ECO:0000256" key="7">
    <source>
        <dbReference type="ARBA" id="ARBA00022917"/>
    </source>
</evidence>
<dbReference type="Proteomes" id="UP000000954">
    <property type="component" value="Chromosome"/>
</dbReference>
<dbReference type="GO" id="GO:0006433">
    <property type="term" value="P:prolyl-tRNA aminoacylation"/>
    <property type="evidence" value="ECO:0007669"/>
    <property type="project" value="UniProtKB-UniRule"/>
</dbReference>
<dbReference type="Pfam" id="PF03129">
    <property type="entry name" value="HGTP_anticodon"/>
    <property type="match status" value="1"/>
</dbReference>
<dbReference type="FunFam" id="3.30.930.10:FF:000065">
    <property type="entry name" value="Proline--tRNA ligase"/>
    <property type="match status" value="1"/>
</dbReference>
<dbReference type="PROSITE" id="PS50862">
    <property type="entry name" value="AA_TRNA_LIGASE_II"/>
    <property type="match status" value="1"/>
</dbReference>
<dbReference type="HOGENOM" id="CLU_016739_0_0_11"/>
<comment type="catalytic activity">
    <reaction evidence="9 12">
        <text>tRNA(Pro) + L-proline + ATP = L-prolyl-tRNA(Pro) + AMP + diphosphate</text>
        <dbReference type="Rhea" id="RHEA:14305"/>
        <dbReference type="Rhea" id="RHEA-COMP:9700"/>
        <dbReference type="Rhea" id="RHEA-COMP:9702"/>
        <dbReference type="ChEBI" id="CHEBI:30616"/>
        <dbReference type="ChEBI" id="CHEBI:33019"/>
        <dbReference type="ChEBI" id="CHEBI:60039"/>
        <dbReference type="ChEBI" id="CHEBI:78442"/>
        <dbReference type="ChEBI" id="CHEBI:78532"/>
        <dbReference type="ChEBI" id="CHEBI:456215"/>
        <dbReference type="EC" id="6.1.1.15"/>
    </reaction>
</comment>
<dbReference type="PRINTS" id="PR01046">
    <property type="entry name" value="TRNASYNTHPRO"/>
</dbReference>
<dbReference type="KEGG" id="ccu:Ccur_10860"/>
<protein>
    <recommendedName>
        <fullName evidence="12">Proline--tRNA ligase</fullName>
        <ecNumber evidence="12">6.1.1.15</ecNumber>
    </recommendedName>
    <alternativeName>
        <fullName evidence="12">Prolyl-tRNA synthetase</fullName>
        <shortName evidence="12">ProRS</shortName>
    </alternativeName>
</protein>
<gene>
    <name evidence="12" type="primary">proS</name>
    <name evidence="14" type="ordered locus">Ccur_10860</name>
</gene>
<comment type="subcellular location">
    <subcellularLocation>
        <location evidence="1 12">Cytoplasm</location>
    </subcellularLocation>
</comment>
<dbReference type="Pfam" id="PF00587">
    <property type="entry name" value="tRNA-synt_2b"/>
    <property type="match status" value="1"/>
</dbReference>
<evidence type="ECO:0000259" key="13">
    <source>
        <dbReference type="PROSITE" id="PS50862"/>
    </source>
</evidence>
<dbReference type="AlphaFoldDB" id="C7MPD7"/>
<dbReference type="OrthoDB" id="9809052at2"/>
<dbReference type="STRING" id="469378.Ccur_10860"/>
<dbReference type="CDD" id="cd00861">
    <property type="entry name" value="ProRS_anticodon_short"/>
    <property type="match status" value="1"/>
</dbReference>
<comment type="domain">
    <text evidence="12">Consists of three domains: the N-terminal catalytic domain, the editing domain and the C-terminal anticodon-binding domain.</text>
</comment>
<dbReference type="PANTHER" id="PTHR42753">
    <property type="entry name" value="MITOCHONDRIAL RIBOSOME PROTEIN L39/PROLYL-TRNA LIGASE FAMILY MEMBER"/>
    <property type="match status" value="1"/>
</dbReference>
<dbReference type="InterPro" id="IPR033730">
    <property type="entry name" value="ProRS_core_prok"/>
</dbReference>
<dbReference type="Gene3D" id="3.30.930.10">
    <property type="entry name" value="Bira Bifunctional Protein, Domain 2"/>
    <property type="match status" value="2"/>
</dbReference>
<dbReference type="InterPro" id="IPR036754">
    <property type="entry name" value="YbaK/aa-tRNA-synt-asso_dom_sf"/>
</dbReference>
<dbReference type="NCBIfam" id="NF006625">
    <property type="entry name" value="PRK09194.1"/>
    <property type="match status" value="1"/>
</dbReference>
<dbReference type="PANTHER" id="PTHR42753:SF2">
    <property type="entry name" value="PROLINE--TRNA LIGASE"/>
    <property type="match status" value="1"/>
</dbReference>
<sequence length="588" mass="64461">MSQIIRMSALYVPTLKEVPTDADIASHQLLLRAGMMRKSATGAYTYLPLGWRVIRKIERIVREEMDAIGSQEIMMPVIQPAELWHESGRWNDYGPELMRMDDRHGHGLCLGPTHEELITALVRNELRSYKQLPVILYQIQSKFRDEIRPRFGLMRSREFIMKDAYSFHASKESLQKTYDEMSAAYARICERVGLVYRPVEADAGQIGGSVTCEYHALADAGEAELASCSCGWASNTEVAACQCHPTEYPETELRKVATPGVATIADLAQFLKCPESSTVKAMVGKDSKGNPWVLFVPGDHELNELKATRAVDGFTLMNDEELAASGLPKGSIGCVGLPKGVRIGADVSLKNIVHWVVGANEHGFHYVGAEQGRDFTVDIWADLCTIKAGDVCPECGELVEITRGIEVGQVFQLGDKYSRAMGATFMAEDGSEQPFLMGCYGVGVSRTMAAVVEQHNDEYGIKWPLSVAPAQVCILPLAVGDEEVEPAAEALAHELAGMGLEVVIDDRKERPGVKFAEADLLGWPLQIIIGKRGLDAGEYELKNRSTGAKRTIAIDEFNAALAMVKSMPDVARAAIEQILERIAGTEAL</sequence>
<dbReference type="InterPro" id="IPR002314">
    <property type="entry name" value="aa-tRNA-synt_IIb"/>
</dbReference>
<dbReference type="RefSeq" id="WP_012803462.1">
    <property type="nucleotide sequence ID" value="NC_013170.1"/>
</dbReference>
<evidence type="ECO:0000256" key="11">
    <source>
        <dbReference type="ARBA" id="ARBA00060755"/>
    </source>
</evidence>
<dbReference type="InterPro" id="IPR050062">
    <property type="entry name" value="Pro-tRNA_synthetase"/>
</dbReference>
<dbReference type="GO" id="GO:0004827">
    <property type="term" value="F:proline-tRNA ligase activity"/>
    <property type="evidence" value="ECO:0007669"/>
    <property type="project" value="UniProtKB-UniRule"/>
</dbReference>
<dbReference type="InterPro" id="IPR023717">
    <property type="entry name" value="Pro-tRNA-Synthase_IIa_type1"/>
</dbReference>
<evidence type="ECO:0000313" key="14">
    <source>
        <dbReference type="EMBL" id="ACU94777.1"/>
    </source>
</evidence>
<dbReference type="InterPro" id="IPR004500">
    <property type="entry name" value="Pro-tRNA-synth_IIa_bac-type"/>
</dbReference>
<dbReference type="Gene3D" id="3.40.50.800">
    <property type="entry name" value="Anticodon-binding domain"/>
    <property type="match status" value="1"/>
</dbReference>
<evidence type="ECO:0000256" key="1">
    <source>
        <dbReference type="ARBA" id="ARBA00004496"/>
    </source>
</evidence>
<dbReference type="EC" id="6.1.1.15" evidence="12"/>
<dbReference type="InterPro" id="IPR006195">
    <property type="entry name" value="aa-tRNA-synth_II"/>
</dbReference>
<comment type="function">
    <text evidence="10 12">Catalyzes the attachment of proline to tRNA(Pro) in a two-step reaction: proline is first activated by ATP to form Pro-AMP and then transferred to the acceptor end of tRNA(Pro). As ProRS can inadvertently accommodate and process non-cognate amino acids such as alanine and cysteine, to avoid such errors it has two additional distinct editing activities against alanine. One activity is designated as 'pretransfer' editing and involves the tRNA(Pro)-independent hydrolysis of activated Ala-AMP. The other activity is designated 'posttransfer' editing and involves deacylation of mischarged Ala-tRNA(Pro). The misacylated Cys-tRNA(Pro) is not edited by ProRS.</text>
</comment>
<organism evidence="14 15">
    <name type="scientific">Cryptobacterium curtum (strain ATCC 700683 / DSM 15641 / CCUG 43107 / 12-3)</name>
    <dbReference type="NCBI Taxonomy" id="469378"/>
    <lineage>
        <taxon>Bacteria</taxon>
        <taxon>Bacillati</taxon>
        <taxon>Actinomycetota</taxon>
        <taxon>Coriobacteriia</taxon>
        <taxon>Eggerthellales</taxon>
        <taxon>Eggerthellaceae</taxon>
        <taxon>Cryptobacterium</taxon>
    </lineage>
</organism>
<proteinExistence type="inferred from homology"/>
<keyword evidence="7 12" id="KW-0648">Protein biosynthesis</keyword>
<dbReference type="InterPro" id="IPR036621">
    <property type="entry name" value="Anticodon-bd_dom_sf"/>
</dbReference>
<name>C7MPD7_CRYCD</name>
<evidence type="ECO:0000256" key="10">
    <source>
        <dbReference type="ARBA" id="ARBA00053664"/>
    </source>
</evidence>
<comment type="subunit">
    <text evidence="2 12">Homodimer.</text>
</comment>
<dbReference type="EMBL" id="CP001682">
    <property type="protein sequence ID" value="ACU94777.1"/>
    <property type="molecule type" value="Genomic_DNA"/>
</dbReference>
<dbReference type="SUPFAM" id="SSF52954">
    <property type="entry name" value="Class II aaRS ABD-related"/>
    <property type="match status" value="1"/>
</dbReference>
<dbReference type="GO" id="GO:0005524">
    <property type="term" value="F:ATP binding"/>
    <property type="evidence" value="ECO:0007669"/>
    <property type="project" value="UniProtKB-UniRule"/>
</dbReference>
<dbReference type="Pfam" id="PF04073">
    <property type="entry name" value="tRNA_edit"/>
    <property type="match status" value="1"/>
</dbReference>
<dbReference type="FunFam" id="3.30.930.10:FF:000042">
    <property type="entry name" value="probable proline--tRNA ligase, mitochondrial"/>
    <property type="match status" value="1"/>
</dbReference>
<evidence type="ECO:0000256" key="2">
    <source>
        <dbReference type="ARBA" id="ARBA00011738"/>
    </source>
</evidence>
<keyword evidence="4 12" id="KW-0436">Ligase</keyword>
<dbReference type="InterPro" id="IPR004154">
    <property type="entry name" value="Anticodon-bd"/>
</dbReference>
<evidence type="ECO:0000256" key="6">
    <source>
        <dbReference type="ARBA" id="ARBA00022840"/>
    </source>
</evidence>
<evidence type="ECO:0000256" key="9">
    <source>
        <dbReference type="ARBA" id="ARBA00047671"/>
    </source>
</evidence>
<dbReference type="CDD" id="cd04334">
    <property type="entry name" value="ProRS-INS"/>
    <property type="match status" value="1"/>
</dbReference>
<dbReference type="InterPro" id="IPR045864">
    <property type="entry name" value="aa-tRNA-synth_II/BPL/LPL"/>
</dbReference>
<dbReference type="GO" id="GO:0002161">
    <property type="term" value="F:aminoacyl-tRNA deacylase activity"/>
    <property type="evidence" value="ECO:0007669"/>
    <property type="project" value="InterPro"/>
</dbReference>
<dbReference type="InterPro" id="IPR007214">
    <property type="entry name" value="YbaK/aa-tRNA-synth-assoc-dom"/>
</dbReference>
<keyword evidence="3 12" id="KW-0963">Cytoplasm</keyword>
<dbReference type="eggNOG" id="COG0442">
    <property type="taxonomic scope" value="Bacteria"/>
</dbReference>
<evidence type="ECO:0000313" key="15">
    <source>
        <dbReference type="Proteomes" id="UP000000954"/>
    </source>
</evidence>
<accession>C7MPD7</accession>
<dbReference type="InterPro" id="IPR002316">
    <property type="entry name" value="Pro-tRNA-ligase_IIa"/>
</dbReference>